<evidence type="ECO:0000313" key="2">
    <source>
        <dbReference type="EMBL" id="KEH25905.1"/>
    </source>
</evidence>
<reference evidence="3" key="3">
    <citation type="submission" date="2015-04" db="UniProtKB">
        <authorList>
            <consortium name="EnsemblPlants"/>
        </authorList>
    </citation>
    <scope>IDENTIFICATION</scope>
    <source>
        <strain evidence="3">cv. Jemalong A17</strain>
    </source>
</reference>
<sequence>MEKVSSSNFFKAFHLGNALKKLDELTPSLSKDQLEFVATNQNEDQTNVFSEINQNAPHKEPSNETEKRFEEGNPIWKAKIYARRNNDQVVEYHIPQLSQESKPSESQPTQTVSKFLRMYRSEFCCLYLTQNYGIDYSVILTLDKLEVKEAKEGDKFEYDAKIDKGGLVHGLPDFLKAMETLRSVYCFLVLWGHQYRKRFEEGNPIWKSKIYTRRNNDQVVEDHIPQLSQESKPSESQPTQRDQLEVKAAKQGDKFEHDAKIDKGCLLHGLPGFLKAMETLRSVYCFLSSMGTSISVYRELGSRKYLPV</sequence>
<reference evidence="2 4" key="2">
    <citation type="journal article" date="2014" name="BMC Genomics">
        <title>An improved genome release (version Mt4.0) for the model legume Medicago truncatula.</title>
        <authorList>
            <person name="Tang H."/>
            <person name="Krishnakumar V."/>
            <person name="Bidwell S."/>
            <person name="Rosen B."/>
            <person name="Chan A."/>
            <person name="Zhou S."/>
            <person name="Gentzbittel L."/>
            <person name="Childs K.L."/>
            <person name="Yandell M."/>
            <person name="Gundlach H."/>
            <person name="Mayer K.F."/>
            <person name="Schwartz D.C."/>
            <person name="Town C.D."/>
        </authorList>
    </citation>
    <scope>GENOME REANNOTATION</scope>
    <source>
        <strain evidence="2">A17</strain>
        <strain evidence="3 4">cv. Jemalong A17</strain>
    </source>
</reference>
<dbReference type="EnsemblPlants" id="KEH25905">
    <property type="protein sequence ID" value="KEH25905"/>
    <property type="gene ID" value="MTR_6g037500"/>
</dbReference>
<feature type="compositionally biased region" description="Polar residues" evidence="1">
    <location>
        <begin position="226"/>
        <end position="241"/>
    </location>
</feature>
<feature type="region of interest" description="Disordered" evidence="1">
    <location>
        <begin position="226"/>
        <end position="249"/>
    </location>
</feature>
<organism evidence="2 4">
    <name type="scientific">Medicago truncatula</name>
    <name type="common">Barrel medic</name>
    <name type="synonym">Medicago tribuloides</name>
    <dbReference type="NCBI Taxonomy" id="3880"/>
    <lineage>
        <taxon>Eukaryota</taxon>
        <taxon>Viridiplantae</taxon>
        <taxon>Streptophyta</taxon>
        <taxon>Embryophyta</taxon>
        <taxon>Tracheophyta</taxon>
        <taxon>Spermatophyta</taxon>
        <taxon>Magnoliopsida</taxon>
        <taxon>eudicotyledons</taxon>
        <taxon>Gunneridae</taxon>
        <taxon>Pentapetalae</taxon>
        <taxon>rosids</taxon>
        <taxon>fabids</taxon>
        <taxon>Fabales</taxon>
        <taxon>Fabaceae</taxon>
        <taxon>Papilionoideae</taxon>
        <taxon>50 kb inversion clade</taxon>
        <taxon>NPAAA clade</taxon>
        <taxon>Hologalegina</taxon>
        <taxon>IRL clade</taxon>
        <taxon>Trifolieae</taxon>
        <taxon>Medicago</taxon>
    </lineage>
</organism>
<gene>
    <name evidence="2" type="ordered locus">MTR_6g037500</name>
</gene>
<dbReference type="HOGENOM" id="CLU_904214_0_0_1"/>
<accession>A0A072UJC8</accession>
<keyword evidence="4" id="KW-1185">Reference proteome</keyword>
<evidence type="ECO:0000313" key="4">
    <source>
        <dbReference type="Proteomes" id="UP000002051"/>
    </source>
</evidence>
<proteinExistence type="predicted"/>
<reference evidence="2 4" key="1">
    <citation type="journal article" date="2011" name="Nature">
        <title>The Medicago genome provides insight into the evolution of rhizobial symbioses.</title>
        <authorList>
            <person name="Young N.D."/>
            <person name="Debelle F."/>
            <person name="Oldroyd G.E."/>
            <person name="Geurts R."/>
            <person name="Cannon S.B."/>
            <person name="Udvardi M.K."/>
            <person name="Benedito V.A."/>
            <person name="Mayer K.F."/>
            <person name="Gouzy J."/>
            <person name="Schoof H."/>
            <person name="Van de Peer Y."/>
            <person name="Proost S."/>
            <person name="Cook D.R."/>
            <person name="Meyers B.C."/>
            <person name="Spannagl M."/>
            <person name="Cheung F."/>
            <person name="De Mita S."/>
            <person name="Krishnakumar V."/>
            <person name="Gundlach H."/>
            <person name="Zhou S."/>
            <person name="Mudge J."/>
            <person name="Bharti A.K."/>
            <person name="Murray J.D."/>
            <person name="Naoumkina M.A."/>
            <person name="Rosen B."/>
            <person name="Silverstein K.A."/>
            <person name="Tang H."/>
            <person name="Rombauts S."/>
            <person name="Zhao P.X."/>
            <person name="Zhou P."/>
            <person name="Barbe V."/>
            <person name="Bardou P."/>
            <person name="Bechner M."/>
            <person name="Bellec A."/>
            <person name="Berger A."/>
            <person name="Berges H."/>
            <person name="Bidwell S."/>
            <person name="Bisseling T."/>
            <person name="Choisne N."/>
            <person name="Couloux A."/>
            <person name="Denny R."/>
            <person name="Deshpande S."/>
            <person name="Dai X."/>
            <person name="Doyle J.J."/>
            <person name="Dudez A.M."/>
            <person name="Farmer A.D."/>
            <person name="Fouteau S."/>
            <person name="Franken C."/>
            <person name="Gibelin C."/>
            <person name="Gish J."/>
            <person name="Goldstein S."/>
            <person name="Gonzalez A.J."/>
            <person name="Green P.J."/>
            <person name="Hallab A."/>
            <person name="Hartog M."/>
            <person name="Hua A."/>
            <person name="Humphray S.J."/>
            <person name="Jeong D.H."/>
            <person name="Jing Y."/>
            <person name="Jocker A."/>
            <person name="Kenton S.M."/>
            <person name="Kim D.J."/>
            <person name="Klee K."/>
            <person name="Lai H."/>
            <person name="Lang C."/>
            <person name="Lin S."/>
            <person name="Macmil S.L."/>
            <person name="Magdelenat G."/>
            <person name="Matthews L."/>
            <person name="McCorrison J."/>
            <person name="Monaghan E.L."/>
            <person name="Mun J.H."/>
            <person name="Najar F.Z."/>
            <person name="Nicholson C."/>
            <person name="Noirot C."/>
            <person name="O'Bleness M."/>
            <person name="Paule C.R."/>
            <person name="Poulain J."/>
            <person name="Prion F."/>
            <person name="Qin B."/>
            <person name="Qu C."/>
            <person name="Retzel E.F."/>
            <person name="Riddle C."/>
            <person name="Sallet E."/>
            <person name="Samain S."/>
            <person name="Samson N."/>
            <person name="Sanders I."/>
            <person name="Saurat O."/>
            <person name="Scarpelli C."/>
            <person name="Schiex T."/>
            <person name="Segurens B."/>
            <person name="Severin A.J."/>
            <person name="Sherrier D.J."/>
            <person name="Shi R."/>
            <person name="Sims S."/>
            <person name="Singer S.R."/>
            <person name="Sinharoy S."/>
            <person name="Sterck L."/>
            <person name="Viollet A."/>
            <person name="Wang B.B."/>
            <person name="Wang K."/>
            <person name="Wang M."/>
            <person name="Wang X."/>
            <person name="Warfsmann J."/>
            <person name="Weissenbach J."/>
            <person name="White D.D."/>
            <person name="White J.D."/>
            <person name="Wiley G.B."/>
            <person name="Wincker P."/>
            <person name="Xing Y."/>
            <person name="Yang L."/>
            <person name="Yao Z."/>
            <person name="Ying F."/>
            <person name="Zhai J."/>
            <person name="Zhou L."/>
            <person name="Zuber A."/>
            <person name="Denarie J."/>
            <person name="Dixon R.A."/>
            <person name="May G.D."/>
            <person name="Schwartz D.C."/>
            <person name="Rogers J."/>
            <person name="Quetier F."/>
            <person name="Town C.D."/>
            <person name="Roe B.A."/>
        </authorList>
    </citation>
    <scope>NUCLEOTIDE SEQUENCE [LARGE SCALE GENOMIC DNA]</scope>
    <source>
        <strain evidence="2">A17</strain>
        <strain evidence="3 4">cv. Jemalong A17</strain>
    </source>
</reference>
<dbReference type="Proteomes" id="UP000002051">
    <property type="component" value="Chromosome 6"/>
</dbReference>
<dbReference type="EMBL" id="CM001222">
    <property type="protein sequence ID" value="KEH25905.1"/>
    <property type="molecule type" value="Genomic_DNA"/>
</dbReference>
<protein>
    <submittedName>
        <fullName evidence="2 3">Uncharacterized protein</fullName>
    </submittedName>
</protein>
<evidence type="ECO:0000256" key="1">
    <source>
        <dbReference type="SAM" id="MobiDB-lite"/>
    </source>
</evidence>
<evidence type="ECO:0000313" key="3">
    <source>
        <dbReference type="EnsemblPlants" id="KEH25905"/>
    </source>
</evidence>
<name>A0A072UJC8_MEDTR</name>
<dbReference type="AlphaFoldDB" id="A0A072UJC8"/>